<comment type="caution">
    <text evidence="1">The sequence shown here is derived from an EMBL/GenBank/DDBJ whole genome shotgun (WGS) entry which is preliminary data.</text>
</comment>
<keyword evidence="2" id="KW-1185">Reference proteome</keyword>
<sequence>MLTYNERIELREKLANGEISLELAKELYWKDYKEGQRSWHTKDWKERRAKILKEKCEICDSTDTLTIQHLSHPKKYSDYEREITRKYTQIFKETNSDLDKSEFKKHIVKNYDYIAVPLCPNCGDNRPNKRVRKLPQYRCAVCKHEFDQPVYKSLEELITIFYTDEEALDVRDKCFVSKDKWKNTHNLSNIKYWFQRENAKTKNEEIIGKEAFLLYLTDDIKYLSFEDTITACRRCASNYDLKNMELCPNCKVHYKGIQYPTCIQCLPEDKRKAALEMVEFGKEWRECTINLEFNPLHVYKTPQRTA</sequence>
<dbReference type="RefSeq" id="WP_160367554.1">
    <property type="nucleotide sequence ID" value="NZ_WSQA01000002.1"/>
</dbReference>
<dbReference type="EMBL" id="WSQA01000002">
    <property type="protein sequence ID" value="MVZ60896.1"/>
    <property type="molecule type" value="Genomic_DNA"/>
</dbReference>
<dbReference type="AlphaFoldDB" id="A0A6N8KUZ0"/>
<organism evidence="1 2">
    <name type="scientific">Sphingobacterium humi</name>
    <dbReference type="NCBI Taxonomy" id="1796905"/>
    <lineage>
        <taxon>Bacteria</taxon>
        <taxon>Pseudomonadati</taxon>
        <taxon>Bacteroidota</taxon>
        <taxon>Sphingobacteriia</taxon>
        <taxon>Sphingobacteriales</taxon>
        <taxon>Sphingobacteriaceae</taxon>
        <taxon>Sphingobacterium</taxon>
    </lineage>
</organism>
<gene>
    <name evidence="1" type="ORF">GQF63_02555</name>
</gene>
<evidence type="ECO:0000313" key="1">
    <source>
        <dbReference type="EMBL" id="MVZ60896.1"/>
    </source>
</evidence>
<accession>A0A6N8KUZ0</accession>
<name>A0A6N8KUZ0_9SPHI</name>
<reference evidence="1 2" key="1">
    <citation type="submission" date="2019-12" db="EMBL/GenBank/DDBJ databases">
        <authorList>
            <person name="Dong K."/>
        </authorList>
    </citation>
    <scope>NUCLEOTIDE SEQUENCE [LARGE SCALE GENOMIC DNA]</scope>
    <source>
        <strain evidence="1 2">JCM 31225</strain>
    </source>
</reference>
<evidence type="ECO:0000313" key="2">
    <source>
        <dbReference type="Proteomes" id="UP000435036"/>
    </source>
</evidence>
<dbReference type="Proteomes" id="UP000435036">
    <property type="component" value="Unassembled WGS sequence"/>
</dbReference>
<dbReference type="OrthoDB" id="3034494at2"/>
<protein>
    <submittedName>
        <fullName evidence="1">Uncharacterized protein</fullName>
    </submittedName>
</protein>
<proteinExistence type="predicted"/>